<evidence type="ECO:0000313" key="1">
    <source>
        <dbReference type="EMBL" id="GBP21952.1"/>
    </source>
</evidence>
<dbReference type="AlphaFoldDB" id="A0A4C1U6F4"/>
<name>A0A4C1U6F4_EUMVA</name>
<evidence type="ECO:0000313" key="2">
    <source>
        <dbReference type="Proteomes" id="UP000299102"/>
    </source>
</evidence>
<reference evidence="1 2" key="1">
    <citation type="journal article" date="2019" name="Commun. Biol.">
        <title>The bagworm genome reveals a unique fibroin gene that provides high tensile strength.</title>
        <authorList>
            <person name="Kono N."/>
            <person name="Nakamura H."/>
            <person name="Ohtoshi R."/>
            <person name="Tomita M."/>
            <person name="Numata K."/>
            <person name="Arakawa K."/>
        </authorList>
    </citation>
    <scope>NUCLEOTIDE SEQUENCE [LARGE SCALE GENOMIC DNA]</scope>
</reference>
<dbReference type="EMBL" id="BGZK01000134">
    <property type="protein sequence ID" value="GBP21952.1"/>
    <property type="molecule type" value="Genomic_DNA"/>
</dbReference>
<accession>A0A4C1U6F4</accession>
<comment type="caution">
    <text evidence="1">The sequence shown here is derived from an EMBL/GenBank/DDBJ whole genome shotgun (WGS) entry which is preliminary data.</text>
</comment>
<organism evidence="1 2">
    <name type="scientific">Eumeta variegata</name>
    <name type="common">Bagworm moth</name>
    <name type="synonym">Eumeta japonica</name>
    <dbReference type="NCBI Taxonomy" id="151549"/>
    <lineage>
        <taxon>Eukaryota</taxon>
        <taxon>Metazoa</taxon>
        <taxon>Ecdysozoa</taxon>
        <taxon>Arthropoda</taxon>
        <taxon>Hexapoda</taxon>
        <taxon>Insecta</taxon>
        <taxon>Pterygota</taxon>
        <taxon>Neoptera</taxon>
        <taxon>Endopterygota</taxon>
        <taxon>Lepidoptera</taxon>
        <taxon>Glossata</taxon>
        <taxon>Ditrysia</taxon>
        <taxon>Tineoidea</taxon>
        <taxon>Psychidae</taxon>
        <taxon>Oiketicinae</taxon>
        <taxon>Eumeta</taxon>
    </lineage>
</organism>
<proteinExistence type="predicted"/>
<sequence length="78" mass="8512">MISVVYRDTIHERPLRRLSEDRGSSTTVVVDAMTTSGTDDLTCSASYTARGLIELELKTPVKGIEPGTFQSEADALNH</sequence>
<gene>
    <name evidence="1" type="ORF">EVAR_7168_1</name>
</gene>
<protein>
    <submittedName>
        <fullName evidence="1">Uncharacterized protein</fullName>
    </submittedName>
</protein>
<dbReference type="Proteomes" id="UP000299102">
    <property type="component" value="Unassembled WGS sequence"/>
</dbReference>
<keyword evidence="2" id="KW-1185">Reference proteome</keyword>